<gene>
    <name evidence="4" type="ORF">GCM10023092_21650</name>
</gene>
<dbReference type="InterPro" id="IPR000182">
    <property type="entry name" value="GNAT_dom"/>
</dbReference>
<dbReference type="RefSeq" id="WP_344826739.1">
    <property type="nucleotide sequence ID" value="NZ_BAABEZ010000022.1"/>
</dbReference>
<accession>A0ABP8MXI3</accession>
<dbReference type="InterPro" id="IPR050832">
    <property type="entry name" value="Bact_Acetyltransf"/>
</dbReference>
<dbReference type="PROSITE" id="PS51186">
    <property type="entry name" value="GNAT"/>
    <property type="match status" value="1"/>
</dbReference>
<dbReference type="Proteomes" id="UP001501410">
    <property type="component" value="Unassembled WGS sequence"/>
</dbReference>
<dbReference type="CDD" id="cd04301">
    <property type="entry name" value="NAT_SF"/>
    <property type="match status" value="1"/>
</dbReference>
<evidence type="ECO:0000256" key="1">
    <source>
        <dbReference type="ARBA" id="ARBA00022679"/>
    </source>
</evidence>
<keyword evidence="2" id="KW-0012">Acyltransferase</keyword>
<proteinExistence type="predicted"/>
<evidence type="ECO:0000313" key="4">
    <source>
        <dbReference type="EMBL" id="GAA4456427.1"/>
    </source>
</evidence>
<evidence type="ECO:0000313" key="5">
    <source>
        <dbReference type="Proteomes" id="UP001501410"/>
    </source>
</evidence>
<comment type="caution">
    <text evidence="4">The sequence shown here is derived from an EMBL/GenBank/DDBJ whole genome shotgun (WGS) entry which is preliminary data.</text>
</comment>
<dbReference type="Pfam" id="PF00583">
    <property type="entry name" value="Acetyltransf_1"/>
    <property type="match status" value="1"/>
</dbReference>
<dbReference type="InterPro" id="IPR016181">
    <property type="entry name" value="Acyl_CoA_acyltransferase"/>
</dbReference>
<name>A0ABP8MXI3_9BACT</name>
<keyword evidence="5" id="KW-1185">Reference proteome</keyword>
<protein>
    <submittedName>
        <fullName evidence="4">GNAT family N-acetyltransferase</fullName>
    </submittedName>
</protein>
<dbReference type="Gene3D" id="3.40.630.30">
    <property type="match status" value="1"/>
</dbReference>
<evidence type="ECO:0000256" key="2">
    <source>
        <dbReference type="ARBA" id="ARBA00023315"/>
    </source>
</evidence>
<dbReference type="SUPFAM" id="SSF55729">
    <property type="entry name" value="Acyl-CoA N-acyltransferases (Nat)"/>
    <property type="match status" value="1"/>
</dbReference>
<dbReference type="EMBL" id="BAABEZ010000022">
    <property type="protein sequence ID" value="GAA4456427.1"/>
    <property type="molecule type" value="Genomic_DNA"/>
</dbReference>
<organism evidence="4 5">
    <name type="scientific">Rurimicrobium arvi</name>
    <dbReference type="NCBI Taxonomy" id="2049916"/>
    <lineage>
        <taxon>Bacteria</taxon>
        <taxon>Pseudomonadati</taxon>
        <taxon>Bacteroidota</taxon>
        <taxon>Chitinophagia</taxon>
        <taxon>Chitinophagales</taxon>
        <taxon>Chitinophagaceae</taxon>
        <taxon>Rurimicrobium</taxon>
    </lineage>
</organism>
<dbReference type="PANTHER" id="PTHR43877">
    <property type="entry name" value="AMINOALKYLPHOSPHONATE N-ACETYLTRANSFERASE-RELATED-RELATED"/>
    <property type="match status" value="1"/>
</dbReference>
<reference evidence="5" key="1">
    <citation type="journal article" date="2019" name="Int. J. Syst. Evol. Microbiol.">
        <title>The Global Catalogue of Microorganisms (GCM) 10K type strain sequencing project: providing services to taxonomists for standard genome sequencing and annotation.</title>
        <authorList>
            <consortium name="The Broad Institute Genomics Platform"/>
            <consortium name="The Broad Institute Genome Sequencing Center for Infectious Disease"/>
            <person name="Wu L."/>
            <person name="Ma J."/>
        </authorList>
    </citation>
    <scope>NUCLEOTIDE SEQUENCE [LARGE SCALE GENOMIC DNA]</scope>
    <source>
        <strain evidence="5">JCM 31921</strain>
    </source>
</reference>
<evidence type="ECO:0000259" key="3">
    <source>
        <dbReference type="PROSITE" id="PS51186"/>
    </source>
</evidence>
<sequence length="170" mass="18964">MSAPNTDQYRVRPFTADDVQAYKALRLEALRTEPGVFSASLAKEQAFSDAEWIQRVSNPDGSCFGLYHSDKLIGITGVIISKENPQAAFLTQSFICPEERGKGLSALLYEARIAWAVARGLSTLVVGHRKDNQVSRSANQRFGFTYAYEEVCTWGDGTSDTLLWYRLELT</sequence>
<feature type="domain" description="N-acetyltransferase" evidence="3">
    <location>
        <begin position="9"/>
        <end position="168"/>
    </location>
</feature>
<keyword evidence="1" id="KW-0808">Transferase</keyword>